<feature type="region of interest" description="Disordered" evidence="1">
    <location>
        <begin position="234"/>
        <end position="266"/>
    </location>
</feature>
<protein>
    <submittedName>
        <fullName evidence="3">Uncharacterized protein</fullName>
    </submittedName>
</protein>
<dbReference type="AlphaFoldDB" id="A0A5M8PNY9"/>
<accession>A0A5M8PNY9</accession>
<feature type="signal peptide" evidence="2">
    <location>
        <begin position="1"/>
        <end position="20"/>
    </location>
</feature>
<feature type="compositionally biased region" description="Polar residues" evidence="1">
    <location>
        <begin position="248"/>
        <end position="259"/>
    </location>
</feature>
<evidence type="ECO:0000256" key="2">
    <source>
        <dbReference type="SAM" id="SignalP"/>
    </source>
</evidence>
<proteinExistence type="predicted"/>
<feature type="chain" id="PRO_5024378302" evidence="2">
    <location>
        <begin position="21"/>
        <end position="266"/>
    </location>
</feature>
<comment type="caution">
    <text evidence="3">The sequence shown here is derived from an EMBL/GenBank/DDBJ whole genome shotgun (WGS) entry which is preliminary data.</text>
</comment>
<sequence length="266" mass="30122">MKVLASLALSASLLLQVTSAQYYLNPNAIPRLTVITNFTFHALCDKLQNPDPFFDESNLQGILYAYTNDLSLYLRGLWSDASATAEKDDNPWNLGSYRNPIYGPKSRSSPKWHRGSDQAILQAGEELDCAAFQVNLVKFSQVFQDMAYAISEKCYRQCNPYGTSYQAVAQLRNVFERSPYGSLYQQVRMIEEDKNCSFEDTFLVEPERAIDRVQLWLRAFKSLRSPCAELADSTNDDHNAIPAAHPQRAQQSPSTQSRPIDQPRGF</sequence>
<evidence type="ECO:0000256" key="1">
    <source>
        <dbReference type="SAM" id="MobiDB-lite"/>
    </source>
</evidence>
<dbReference type="EMBL" id="VXIT01000007">
    <property type="protein sequence ID" value="KAA6411218.1"/>
    <property type="molecule type" value="Genomic_DNA"/>
</dbReference>
<name>A0A5M8PNY9_9LECA</name>
<evidence type="ECO:0000313" key="3">
    <source>
        <dbReference type="EMBL" id="KAA6411218.1"/>
    </source>
</evidence>
<gene>
    <name evidence="3" type="ORF">FRX48_04498</name>
</gene>
<evidence type="ECO:0000313" key="4">
    <source>
        <dbReference type="Proteomes" id="UP000324767"/>
    </source>
</evidence>
<organism evidence="3 4">
    <name type="scientific">Lasallia pustulata</name>
    <dbReference type="NCBI Taxonomy" id="136370"/>
    <lineage>
        <taxon>Eukaryota</taxon>
        <taxon>Fungi</taxon>
        <taxon>Dikarya</taxon>
        <taxon>Ascomycota</taxon>
        <taxon>Pezizomycotina</taxon>
        <taxon>Lecanoromycetes</taxon>
        <taxon>OSLEUM clade</taxon>
        <taxon>Umbilicariomycetidae</taxon>
        <taxon>Umbilicariales</taxon>
        <taxon>Umbilicariaceae</taxon>
        <taxon>Lasallia</taxon>
    </lineage>
</organism>
<reference evidence="3 4" key="1">
    <citation type="submission" date="2019-09" db="EMBL/GenBank/DDBJ databases">
        <title>The hologenome of the rock-dwelling lichen Lasallia pustulata.</title>
        <authorList>
            <person name="Greshake Tzovaras B."/>
            <person name="Segers F."/>
            <person name="Bicker A."/>
            <person name="Dal Grande F."/>
            <person name="Otte J."/>
            <person name="Hankeln T."/>
            <person name="Schmitt I."/>
            <person name="Ebersberger I."/>
        </authorList>
    </citation>
    <scope>NUCLEOTIDE SEQUENCE [LARGE SCALE GENOMIC DNA]</scope>
    <source>
        <strain evidence="3">A1-1</strain>
    </source>
</reference>
<dbReference type="Proteomes" id="UP000324767">
    <property type="component" value="Unassembled WGS sequence"/>
</dbReference>
<keyword evidence="2" id="KW-0732">Signal</keyword>
<dbReference type="OrthoDB" id="5404663at2759"/>